<proteinExistence type="predicted"/>
<dbReference type="Pfam" id="PF00550">
    <property type="entry name" value="PP-binding"/>
    <property type="match status" value="1"/>
</dbReference>
<dbReference type="AlphaFoldDB" id="A0A5P2CUV5"/>
<feature type="compositionally biased region" description="Low complexity" evidence="1">
    <location>
        <begin position="50"/>
        <end position="65"/>
    </location>
</feature>
<dbReference type="InterPro" id="IPR036736">
    <property type="entry name" value="ACP-like_sf"/>
</dbReference>
<evidence type="ECO:0000259" key="2">
    <source>
        <dbReference type="PROSITE" id="PS50075"/>
    </source>
</evidence>
<evidence type="ECO:0000256" key="1">
    <source>
        <dbReference type="SAM" id="MobiDB-lite"/>
    </source>
</evidence>
<dbReference type="PROSITE" id="PS50075">
    <property type="entry name" value="CARRIER"/>
    <property type="match status" value="1"/>
</dbReference>
<sequence length="154" mass="16720">MRPRPLRRAHRAPAQRGLRLAARTAGPDPRRVDLTPSPTPRKDPTMPNDQTTHQTAPATTAASVPATAETVRRIWAELLEVDPESIDVHHSDFFELGGYSLLALQAIGRLLAEQGVDEVEAVELEGALLNRLFEDATPLAQAECLLTATTPTTS</sequence>
<evidence type="ECO:0000313" key="3">
    <source>
        <dbReference type="EMBL" id="QES46706.1"/>
    </source>
</evidence>
<organism evidence="3 4">
    <name type="scientific">Streptomyces venezuelae</name>
    <dbReference type="NCBI Taxonomy" id="54571"/>
    <lineage>
        <taxon>Bacteria</taxon>
        <taxon>Bacillati</taxon>
        <taxon>Actinomycetota</taxon>
        <taxon>Actinomycetes</taxon>
        <taxon>Kitasatosporales</taxon>
        <taxon>Streptomycetaceae</taxon>
        <taxon>Streptomyces</taxon>
    </lineage>
</organism>
<dbReference type="Proteomes" id="UP000325211">
    <property type="component" value="Chromosome"/>
</dbReference>
<reference evidence="3 4" key="1">
    <citation type="submission" date="2018-05" db="EMBL/GenBank/DDBJ databases">
        <title>Streptomyces venezuelae.</title>
        <authorList>
            <person name="Kim W."/>
            <person name="Lee N."/>
            <person name="Cho B.-K."/>
        </authorList>
    </citation>
    <scope>NUCLEOTIDE SEQUENCE [LARGE SCALE GENOMIC DNA]</scope>
    <source>
        <strain evidence="3 4">ATCC 21782</strain>
    </source>
</reference>
<evidence type="ECO:0000313" key="4">
    <source>
        <dbReference type="Proteomes" id="UP000325211"/>
    </source>
</evidence>
<feature type="compositionally biased region" description="Basic residues" evidence="1">
    <location>
        <begin position="1"/>
        <end position="13"/>
    </location>
</feature>
<dbReference type="EMBL" id="CP029190">
    <property type="protein sequence ID" value="QES46706.1"/>
    <property type="molecule type" value="Genomic_DNA"/>
</dbReference>
<accession>A0A5P2CUV5</accession>
<dbReference type="Gene3D" id="1.10.1200.10">
    <property type="entry name" value="ACP-like"/>
    <property type="match status" value="1"/>
</dbReference>
<dbReference type="InterPro" id="IPR009081">
    <property type="entry name" value="PP-bd_ACP"/>
</dbReference>
<protein>
    <recommendedName>
        <fullName evidence="2">Carrier domain-containing protein</fullName>
    </recommendedName>
</protein>
<dbReference type="OrthoDB" id="2085352at2"/>
<feature type="region of interest" description="Disordered" evidence="1">
    <location>
        <begin position="1"/>
        <end position="65"/>
    </location>
</feature>
<gene>
    <name evidence="3" type="ORF">DEJ50_01390</name>
</gene>
<dbReference type="SUPFAM" id="SSF47336">
    <property type="entry name" value="ACP-like"/>
    <property type="match status" value="1"/>
</dbReference>
<feature type="domain" description="Carrier" evidence="2">
    <location>
        <begin position="65"/>
        <end position="149"/>
    </location>
</feature>
<name>A0A5P2CUV5_STRVZ</name>